<comment type="caution">
    <text evidence="1">The sequence shown here is derived from an EMBL/GenBank/DDBJ whole genome shotgun (WGS) entry which is preliminary data.</text>
</comment>
<dbReference type="EMBL" id="JACHJN010000005">
    <property type="protein sequence ID" value="MBB5956815.1"/>
    <property type="molecule type" value="Genomic_DNA"/>
</dbReference>
<name>A0A841CLD8_9PSEU</name>
<gene>
    <name evidence="1" type="ORF">FHS29_003408</name>
</gene>
<protein>
    <submittedName>
        <fullName evidence="1">Uncharacterized protein</fullName>
    </submittedName>
</protein>
<sequence length="88" mass="9857">MTTGPARNPLRDVLPLCGNGHLKGGSLCVIALHTVGELPFTLPNVDDTHCTTFEVAEPRRVVTPVLHLCGVAGFPRRQRYDHPRRYWR</sequence>
<proteinExistence type="predicted"/>
<accession>A0A841CLD8</accession>
<dbReference type="RefSeq" id="WP_184691613.1">
    <property type="nucleotide sequence ID" value="NZ_JACHJN010000005.1"/>
</dbReference>
<dbReference type="Proteomes" id="UP000547510">
    <property type="component" value="Unassembled WGS sequence"/>
</dbReference>
<reference evidence="1 2" key="1">
    <citation type="submission" date="2020-08" db="EMBL/GenBank/DDBJ databases">
        <title>Genomic Encyclopedia of Type Strains, Phase III (KMG-III): the genomes of soil and plant-associated and newly described type strains.</title>
        <authorList>
            <person name="Whitman W."/>
        </authorList>
    </citation>
    <scope>NUCLEOTIDE SEQUENCE [LARGE SCALE GENOMIC DNA]</scope>
    <source>
        <strain evidence="1 2">CECT 8640</strain>
    </source>
</reference>
<keyword evidence="2" id="KW-1185">Reference proteome</keyword>
<evidence type="ECO:0000313" key="1">
    <source>
        <dbReference type="EMBL" id="MBB5956815.1"/>
    </source>
</evidence>
<evidence type="ECO:0000313" key="2">
    <source>
        <dbReference type="Proteomes" id="UP000547510"/>
    </source>
</evidence>
<dbReference type="AlphaFoldDB" id="A0A841CLD8"/>
<organism evidence="1 2">
    <name type="scientific">Saccharothrix tamanrassetensis</name>
    <dbReference type="NCBI Taxonomy" id="1051531"/>
    <lineage>
        <taxon>Bacteria</taxon>
        <taxon>Bacillati</taxon>
        <taxon>Actinomycetota</taxon>
        <taxon>Actinomycetes</taxon>
        <taxon>Pseudonocardiales</taxon>
        <taxon>Pseudonocardiaceae</taxon>
        <taxon>Saccharothrix</taxon>
    </lineage>
</organism>